<evidence type="ECO:0000313" key="2">
    <source>
        <dbReference type="EMBL" id="MPL82984.1"/>
    </source>
</evidence>
<gene>
    <name evidence="2" type="ORF">SDC9_28934</name>
</gene>
<dbReference type="AlphaFoldDB" id="A0A644UVR0"/>
<dbReference type="PROSITE" id="PS50093">
    <property type="entry name" value="PKD"/>
    <property type="match status" value="1"/>
</dbReference>
<sequence length="704" mass="78629">MLHAVLPNLKMTIMWKPQYHLLLLYLFLCPVLLNAQLEGDYTVGGGNPDFADIGHAVSTLQYQGITGPVRFLVRPGNYSGFTVFTYMNATDQDTVTIQAENEIASSVIIEGRITLNGTTRLKLHKLTLTDQDNSTYAKLSLINTNHCLISHCEITNPSGVNYGTDEAMVKISAPWEGALLKLTFSHCLIHSPEKTIHHSGRKSNLYFNNCSIYGQLSTLTISYIKIILNQCNLTFTQDNLLDVITAMNDCVVSTVNVPYALLIDGQLTGNTFNCNIDCDSWLIHNNTFNENFVSSQVTIPVRIFGNTFEKEFQTIFTHSAHLAGNSFFGPCRINADNYRIWNNFFYSSVLFTHGGGHWIAHNNFHRNSTLDLLYADATIYNNNLGKLYMLYPSYDQLYNNNFVCGNPDSVSFPGKNPSFYDPAYTNESNDLHATNPALIRKASRLFPLYSIDIDSTARRDIPSIGANEICLNLITDTVRIKCADSLCLDLCMEDFGGYYWTPSDLFPSGDSRPVVYPAGDVMVYLNHTDTGIVDSLYIAMTDSLPSARLTFAVNQFEVQFTNRSGCASQFLWEFGDGITSADENPFHIYPHSGLFHGSLTAWNEVGSDNRDFTVNIVIQSAGEPLPGKIRLYPNPAKDHLYIDAEENLLPINLEIINSYGAVFRSEILTLKETCLSLSGLIAGVYVARMSSAGNQYNYRFLIIK</sequence>
<dbReference type="Gene3D" id="2.60.40.10">
    <property type="entry name" value="Immunoglobulins"/>
    <property type="match status" value="1"/>
</dbReference>
<comment type="caution">
    <text evidence="2">The sequence shown here is derived from an EMBL/GenBank/DDBJ whole genome shotgun (WGS) entry which is preliminary data.</text>
</comment>
<dbReference type="SMART" id="SM00089">
    <property type="entry name" value="PKD"/>
    <property type="match status" value="1"/>
</dbReference>
<dbReference type="InterPro" id="IPR013783">
    <property type="entry name" value="Ig-like_fold"/>
</dbReference>
<dbReference type="NCBIfam" id="TIGR04183">
    <property type="entry name" value="Por_Secre_tail"/>
    <property type="match status" value="1"/>
</dbReference>
<dbReference type="CDD" id="cd00146">
    <property type="entry name" value="PKD"/>
    <property type="match status" value="1"/>
</dbReference>
<dbReference type="EMBL" id="VSSQ01000170">
    <property type="protein sequence ID" value="MPL82984.1"/>
    <property type="molecule type" value="Genomic_DNA"/>
</dbReference>
<name>A0A644UVR0_9ZZZZ</name>
<dbReference type="InterPro" id="IPR035986">
    <property type="entry name" value="PKD_dom_sf"/>
</dbReference>
<dbReference type="InterPro" id="IPR022409">
    <property type="entry name" value="PKD/Chitinase_dom"/>
</dbReference>
<reference evidence="2" key="1">
    <citation type="submission" date="2019-08" db="EMBL/GenBank/DDBJ databases">
        <authorList>
            <person name="Kucharzyk K."/>
            <person name="Murdoch R.W."/>
            <person name="Higgins S."/>
            <person name="Loffler F."/>
        </authorList>
    </citation>
    <scope>NUCLEOTIDE SEQUENCE</scope>
</reference>
<evidence type="ECO:0000259" key="1">
    <source>
        <dbReference type="PROSITE" id="PS50093"/>
    </source>
</evidence>
<proteinExistence type="predicted"/>
<feature type="domain" description="PKD" evidence="1">
    <location>
        <begin position="564"/>
        <end position="623"/>
    </location>
</feature>
<protein>
    <recommendedName>
        <fullName evidence="1">PKD domain-containing protein</fullName>
    </recommendedName>
</protein>
<dbReference type="Gene3D" id="2.160.20.10">
    <property type="entry name" value="Single-stranded right-handed beta-helix, Pectin lyase-like"/>
    <property type="match status" value="1"/>
</dbReference>
<accession>A0A644UVR0</accession>
<dbReference type="Pfam" id="PF00801">
    <property type="entry name" value="PKD"/>
    <property type="match status" value="1"/>
</dbReference>
<organism evidence="2">
    <name type="scientific">bioreactor metagenome</name>
    <dbReference type="NCBI Taxonomy" id="1076179"/>
    <lineage>
        <taxon>unclassified sequences</taxon>
        <taxon>metagenomes</taxon>
        <taxon>ecological metagenomes</taxon>
    </lineage>
</organism>
<dbReference type="InterPro" id="IPR000601">
    <property type="entry name" value="PKD_dom"/>
</dbReference>
<dbReference type="SUPFAM" id="SSF51126">
    <property type="entry name" value="Pectin lyase-like"/>
    <property type="match status" value="1"/>
</dbReference>
<dbReference type="InterPro" id="IPR012334">
    <property type="entry name" value="Pectin_lyas_fold"/>
</dbReference>
<dbReference type="InterPro" id="IPR011050">
    <property type="entry name" value="Pectin_lyase_fold/virulence"/>
</dbReference>
<dbReference type="Pfam" id="PF18962">
    <property type="entry name" value="Por_Secre_tail"/>
    <property type="match status" value="1"/>
</dbReference>
<dbReference type="InterPro" id="IPR026444">
    <property type="entry name" value="Secre_tail"/>
</dbReference>
<dbReference type="SUPFAM" id="SSF49299">
    <property type="entry name" value="PKD domain"/>
    <property type="match status" value="1"/>
</dbReference>